<dbReference type="PANTHER" id="PTHR30273:SF2">
    <property type="entry name" value="PROTEIN FECR"/>
    <property type="match status" value="1"/>
</dbReference>
<evidence type="ECO:0000256" key="1">
    <source>
        <dbReference type="SAM" id="Phobius"/>
    </source>
</evidence>
<organism evidence="4 5">
    <name type="scientific">Dyadobacter pollutisoli</name>
    <dbReference type="NCBI Taxonomy" id="2910158"/>
    <lineage>
        <taxon>Bacteria</taxon>
        <taxon>Pseudomonadati</taxon>
        <taxon>Bacteroidota</taxon>
        <taxon>Cytophagia</taxon>
        <taxon>Cytophagales</taxon>
        <taxon>Spirosomataceae</taxon>
        <taxon>Dyadobacter</taxon>
    </lineage>
</organism>
<dbReference type="InterPro" id="IPR006860">
    <property type="entry name" value="FecR"/>
</dbReference>
<sequence>MNTKDLQTLLLRYRQGNCTEEEIEQIHKWYESLNAGSSIALTDDDRQALEEKLLKNIREEVMEPRFMEEPVPLNASWRFSSVFYSGVAAAVILTLSFLLFFNKKEVVRTLANSEPILVKISTGKLITTENKTKEAKIITLDDKSVIELCPGSRIIYPDKFPGDKREVQLTGNAFFKVTKDPHRPFSVFSGNLVTKVLGTSFRIITKAGDNAVEVEVVTGKVSVFENIHTTVTKEPSGKLHKPNNGVVLTPNQRVTYFTESGHLMTSLVEKPVAIAAAVVAPKVVYNNELLTDIMAQLQSEYGIEIVLSSDHLEKCSFTGDVSDMSLYDKLDLICKSNMATYEVKGTRILIDGEGCDAK</sequence>
<evidence type="ECO:0000259" key="2">
    <source>
        <dbReference type="Pfam" id="PF04773"/>
    </source>
</evidence>
<dbReference type="PIRSF" id="PIRSF018266">
    <property type="entry name" value="FecR"/>
    <property type="match status" value="1"/>
</dbReference>
<keyword evidence="1" id="KW-0472">Membrane</keyword>
<keyword evidence="1" id="KW-1133">Transmembrane helix</keyword>
<dbReference type="Proteomes" id="UP001164653">
    <property type="component" value="Chromosome"/>
</dbReference>
<evidence type="ECO:0000259" key="3">
    <source>
        <dbReference type="Pfam" id="PF16344"/>
    </source>
</evidence>
<keyword evidence="5" id="KW-1185">Reference proteome</keyword>
<dbReference type="InterPro" id="IPR032508">
    <property type="entry name" value="FecR_C"/>
</dbReference>
<dbReference type="AlphaFoldDB" id="A0A9E8N6U2"/>
<feature type="domain" description="Protein FecR C-terminal" evidence="3">
    <location>
        <begin position="283"/>
        <end position="350"/>
    </location>
</feature>
<dbReference type="InterPro" id="IPR012373">
    <property type="entry name" value="Ferrdict_sens_TM"/>
</dbReference>
<dbReference type="EMBL" id="CP112998">
    <property type="protein sequence ID" value="WAC10900.1"/>
    <property type="molecule type" value="Genomic_DNA"/>
</dbReference>
<name>A0A9E8N6U2_9BACT</name>
<feature type="domain" description="FecR protein" evidence="2">
    <location>
        <begin position="132"/>
        <end position="221"/>
    </location>
</feature>
<accession>A0A9E8N6U2</accession>
<dbReference type="RefSeq" id="WP_244822661.1">
    <property type="nucleotide sequence ID" value="NZ_CP112998.1"/>
</dbReference>
<proteinExistence type="predicted"/>
<evidence type="ECO:0000313" key="4">
    <source>
        <dbReference type="EMBL" id="WAC10900.1"/>
    </source>
</evidence>
<dbReference type="PANTHER" id="PTHR30273">
    <property type="entry name" value="PERIPLASMIC SIGNAL SENSOR AND SIGMA FACTOR ACTIVATOR FECR-RELATED"/>
    <property type="match status" value="1"/>
</dbReference>
<reference evidence="4" key="1">
    <citation type="submission" date="2022-11" db="EMBL/GenBank/DDBJ databases">
        <title>Dyadobacter pollutisoli sp. nov., isolated from plastic dumped soil.</title>
        <authorList>
            <person name="Kim J.M."/>
            <person name="Kim K.R."/>
            <person name="Lee J.K."/>
            <person name="Hao L."/>
            <person name="Jeon C.O."/>
        </authorList>
    </citation>
    <scope>NUCLEOTIDE SEQUENCE</scope>
    <source>
        <strain evidence="4">U1</strain>
    </source>
</reference>
<gene>
    <name evidence="4" type="ORF">ON006_24530</name>
</gene>
<protein>
    <submittedName>
        <fullName evidence="4">FecR family protein</fullName>
    </submittedName>
</protein>
<dbReference type="Pfam" id="PF04773">
    <property type="entry name" value="FecR"/>
    <property type="match status" value="1"/>
</dbReference>
<dbReference type="Pfam" id="PF16344">
    <property type="entry name" value="FecR_C"/>
    <property type="match status" value="1"/>
</dbReference>
<dbReference type="Gene3D" id="2.60.120.1440">
    <property type="match status" value="1"/>
</dbReference>
<dbReference type="GO" id="GO:0016989">
    <property type="term" value="F:sigma factor antagonist activity"/>
    <property type="evidence" value="ECO:0007669"/>
    <property type="project" value="TreeGrafter"/>
</dbReference>
<evidence type="ECO:0000313" key="5">
    <source>
        <dbReference type="Proteomes" id="UP001164653"/>
    </source>
</evidence>
<keyword evidence="1" id="KW-0812">Transmembrane</keyword>
<dbReference type="KEGG" id="dpf:ON006_24530"/>
<feature type="transmembrane region" description="Helical" evidence="1">
    <location>
        <begin position="82"/>
        <end position="101"/>
    </location>
</feature>
<dbReference type="Gene3D" id="3.55.50.30">
    <property type="match status" value="1"/>
</dbReference>